<sequence>MVAKILVLYPSGQSFDHGYYLKTHMPLVSANWGPLGLQDWEILTFPADAPYQVQATLRWKSVDDFNRASSGEAADKVFGDIKNFFPGQPVLLKGDVVATEAVASKI</sequence>
<reference evidence="2 3" key="1">
    <citation type="submission" date="2020-01" db="EMBL/GenBank/DDBJ databases">
        <title>Identification and distribution of gene clusters putatively required for synthesis of sphingolipid metabolism inhibitors in phylogenetically diverse species of the filamentous fungus Fusarium.</title>
        <authorList>
            <person name="Kim H.-S."/>
            <person name="Busman M."/>
            <person name="Brown D.W."/>
            <person name="Divon H."/>
            <person name="Uhlig S."/>
            <person name="Proctor R.H."/>
        </authorList>
    </citation>
    <scope>NUCLEOTIDE SEQUENCE [LARGE SCALE GENOMIC DNA]</scope>
    <source>
        <strain evidence="2 3">NRRL 20459</strain>
    </source>
</reference>
<dbReference type="SUPFAM" id="SSF54909">
    <property type="entry name" value="Dimeric alpha+beta barrel"/>
    <property type="match status" value="1"/>
</dbReference>
<name>A0A8H4NUB5_9HYPO</name>
<dbReference type="PANTHER" id="PTHR40260">
    <property type="entry name" value="BLR8190 PROTEIN"/>
    <property type="match status" value="1"/>
</dbReference>
<proteinExistence type="inferred from homology"/>
<organism evidence="2 3">
    <name type="scientific">Fusarium albosuccineum</name>
    <dbReference type="NCBI Taxonomy" id="1237068"/>
    <lineage>
        <taxon>Eukaryota</taxon>
        <taxon>Fungi</taxon>
        <taxon>Dikarya</taxon>
        <taxon>Ascomycota</taxon>
        <taxon>Pezizomycotina</taxon>
        <taxon>Sordariomycetes</taxon>
        <taxon>Hypocreomycetidae</taxon>
        <taxon>Hypocreales</taxon>
        <taxon>Nectriaceae</taxon>
        <taxon>Fusarium</taxon>
        <taxon>Fusarium decemcellulare species complex</taxon>
    </lineage>
</organism>
<evidence type="ECO:0000256" key="1">
    <source>
        <dbReference type="ARBA" id="ARBA00005986"/>
    </source>
</evidence>
<evidence type="ECO:0000313" key="3">
    <source>
        <dbReference type="Proteomes" id="UP000554235"/>
    </source>
</evidence>
<dbReference type="NCBIfam" id="TIGR02118">
    <property type="entry name" value="EthD family reductase"/>
    <property type="match status" value="1"/>
</dbReference>
<gene>
    <name evidence="2" type="ORF">FALBO_16315</name>
</gene>
<dbReference type="PANTHER" id="PTHR40260:SF2">
    <property type="entry name" value="BLR8190 PROTEIN"/>
    <property type="match status" value="1"/>
</dbReference>
<dbReference type="EMBL" id="JAADYS010003041">
    <property type="protein sequence ID" value="KAF4451529.1"/>
    <property type="molecule type" value="Genomic_DNA"/>
</dbReference>
<comment type="caution">
    <text evidence="2">The sequence shown here is derived from an EMBL/GenBank/DDBJ whole genome shotgun (WGS) entry which is preliminary data.</text>
</comment>
<dbReference type="Proteomes" id="UP000554235">
    <property type="component" value="Unassembled WGS sequence"/>
</dbReference>
<accession>A0A8H4NUB5</accession>
<dbReference type="Gene3D" id="3.30.70.100">
    <property type="match status" value="1"/>
</dbReference>
<keyword evidence="3" id="KW-1185">Reference proteome</keyword>
<evidence type="ECO:0000313" key="2">
    <source>
        <dbReference type="EMBL" id="KAF4451529.1"/>
    </source>
</evidence>
<dbReference type="OrthoDB" id="4892971at2759"/>
<evidence type="ECO:0008006" key="4">
    <source>
        <dbReference type="Google" id="ProtNLM"/>
    </source>
</evidence>
<dbReference type="InterPro" id="IPR011008">
    <property type="entry name" value="Dimeric_a/b-barrel"/>
</dbReference>
<dbReference type="InterPro" id="IPR009799">
    <property type="entry name" value="EthD_dom"/>
</dbReference>
<comment type="similarity">
    <text evidence="1">Belongs to the tpcK family.</text>
</comment>
<dbReference type="GO" id="GO:0016491">
    <property type="term" value="F:oxidoreductase activity"/>
    <property type="evidence" value="ECO:0007669"/>
    <property type="project" value="InterPro"/>
</dbReference>
<protein>
    <recommendedName>
        <fullName evidence="4">Ethyl tert-butyl ether degradation EthD</fullName>
    </recommendedName>
</protein>
<dbReference type="AlphaFoldDB" id="A0A8H4NUB5"/>